<name>E6X271_NITSE</name>
<protein>
    <recommendedName>
        <fullName evidence="2">Ribosome-binding factor A</fullName>
    </recommendedName>
</protein>
<dbReference type="Pfam" id="PF02033">
    <property type="entry name" value="RBFA"/>
    <property type="match status" value="1"/>
</dbReference>
<dbReference type="EMBL" id="CP002452">
    <property type="protein sequence ID" value="ADV47140.1"/>
    <property type="molecule type" value="Genomic_DNA"/>
</dbReference>
<gene>
    <name evidence="2" type="primary">rbfA</name>
    <name evidence="3" type="ordered locus">Nitsa_1896</name>
</gene>
<reference evidence="4" key="2">
    <citation type="submission" date="2011-01" db="EMBL/GenBank/DDBJ databases">
        <title>The complete genome of Nitratifractor salsuginis DSM 16511.</title>
        <authorList>
            <consortium name="US DOE Joint Genome Institute (JGI-PGF)"/>
            <person name="Lucas S."/>
            <person name="Copeland A."/>
            <person name="Lapidus A."/>
            <person name="Bruce D."/>
            <person name="Goodwin L."/>
            <person name="Pitluck S."/>
            <person name="Kyrpides N."/>
            <person name="Mavromatis K."/>
            <person name="Ivanova N."/>
            <person name="Mikhailova N."/>
            <person name="Zeytun A."/>
            <person name="Detter J.C."/>
            <person name="Tapia R."/>
            <person name="Han C."/>
            <person name="Land M."/>
            <person name="Hauser L."/>
            <person name="Markowitz V."/>
            <person name="Cheng J.-F."/>
            <person name="Hugenholtz P."/>
            <person name="Woyke T."/>
            <person name="Wu D."/>
            <person name="Tindall B."/>
            <person name="Schuetze A."/>
            <person name="Brambilla E."/>
            <person name="Klenk H.-P."/>
            <person name="Eisen J.A."/>
        </authorList>
    </citation>
    <scope>NUCLEOTIDE SEQUENCE [LARGE SCALE GENOMIC DNA]</scope>
    <source>
        <strain evidence="4">DSM 16511 / JCM 12458 / E9I37-1</strain>
    </source>
</reference>
<dbReference type="KEGG" id="nsa:Nitsa_1896"/>
<dbReference type="InterPro" id="IPR023799">
    <property type="entry name" value="RbfA_dom_sf"/>
</dbReference>
<evidence type="ECO:0000256" key="1">
    <source>
        <dbReference type="ARBA" id="ARBA00022517"/>
    </source>
</evidence>
<dbReference type="Proteomes" id="UP000008633">
    <property type="component" value="Chromosome"/>
</dbReference>
<dbReference type="PROSITE" id="PS01319">
    <property type="entry name" value="RBFA"/>
    <property type="match status" value="1"/>
</dbReference>
<comment type="similarity">
    <text evidence="2">Belongs to the RbfA family.</text>
</comment>
<comment type="subunit">
    <text evidence="2">Monomer. Binds 30S ribosomal subunits, but not 50S ribosomal subunits or 70S ribosomes.</text>
</comment>
<comment type="subcellular location">
    <subcellularLocation>
        <location evidence="2">Cytoplasm</location>
    </subcellularLocation>
</comment>
<dbReference type="RefSeq" id="WP_013554825.1">
    <property type="nucleotide sequence ID" value="NC_014935.1"/>
</dbReference>
<dbReference type="AlphaFoldDB" id="E6X271"/>
<keyword evidence="2" id="KW-0963">Cytoplasm</keyword>
<dbReference type="NCBIfam" id="NF001806">
    <property type="entry name" value="PRK00521.3-4"/>
    <property type="match status" value="1"/>
</dbReference>
<dbReference type="InterPro" id="IPR020053">
    <property type="entry name" value="Ribosome-bd_factorA_CS"/>
</dbReference>
<evidence type="ECO:0000313" key="4">
    <source>
        <dbReference type="Proteomes" id="UP000008633"/>
    </source>
</evidence>
<dbReference type="GO" id="GO:0005737">
    <property type="term" value="C:cytoplasm"/>
    <property type="evidence" value="ECO:0007669"/>
    <property type="project" value="UniProtKB-SubCell"/>
</dbReference>
<dbReference type="Gene3D" id="3.30.300.20">
    <property type="match status" value="1"/>
</dbReference>
<dbReference type="GO" id="GO:0030490">
    <property type="term" value="P:maturation of SSU-rRNA"/>
    <property type="evidence" value="ECO:0007669"/>
    <property type="project" value="UniProtKB-UniRule"/>
</dbReference>
<reference evidence="3 4" key="1">
    <citation type="journal article" date="2011" name="Stand. Genomic Sci.">
        <title>Complete genome sequence of Nitratifractor salsuginis type strain (E9I37-1).</title>
        <authorList>
            <person name="Anderson I."/>
            <person name="Sikorski J."/>
            <person name="Zeytun A."/>
            <person name="Nolan M."/>
            <person name="Lapidus A."/>
            <person name="Lucas S."/>
            <person name="Hammon N."/>
            <person name="Deshpande S."/>
            <person name="Cheng J.F."/>
            <person name="Tapia R."/>
            <person name="Han C."/>
            <person name="Goodwin L."/>
            <person name="Pitluck S."/>
            <person name="Liolios K."/>
            <person name="Pagani I."/>
            <person name="Ivanova N."/>
            <person name="Huntemann M."/>
            <person name="Mavromatis K."/>
            <person name="Ovchinikova G."/>
            <person name="Pati A."/>
            <person name="Chen A."/>
            <person name="Palaniappan K."/>
            <person name="Land M."/>
            <person name="Hauser L."/>
            <person name="Brambilla E.M."/>
            <person name="Ngatchou-Djao O.D."/>
            <person name="Rohde M."/>
            <person name="Tindall B.J."/>
            <person name="Goker M."/>
            <person name="Detter J.C."/>
            <person name="Woyke T."/>
            <person name="Bristow J."/>
            <person name="Eisen J.A."/>
            <person name="Markowitz V."/>
            <person name="Hugenholtz P."/>
            <person name="Klenk H.P."/>
            <person name="Kyrpides N.C."/>
        </authorList>
    </citation>
    <scope>NUCLEOTIDE SEQUENCE [LARGE SCALE GENOMIC DNA]</scope>
    <source>
        <strain evidence="4">DSM 16511 / JCM 12458 / E9I37-1</strain>
    </source>
</reference>
<organism evidence="3 4">
    <name type="scientific">Nitratifractor salsuginis (strain DSM 16511 / JCM 12458 / E9I37-1)</name>
    <dbReference type="NCBI Taxonomy" id="749222"/>
    <lineage>
        <taxon>Bacteria</taxon>
        <taxon>Pseudomonadati</taxon>
        <taxon>Campylobacterota</taxon>
        <taxon>Epsilonproteobacteria</taxon>
        <taxon>Campylobacterales</taxon>
        <taxon>Sulfurovaceae</taxon>
        <taxon>Nitratifractor</taxon>
    </lineage>
</organism>
<dbReference type="eggNOG" id="COG0858">
    <property type="taxonomic scope" value="Bacteria"/>
</dbReference>
<comment type="function">
    <text evidence="2">One of several proteins that assist in the late maturation steps of the functional core of the 30S ribosomal subunit. Associates with free 30S ribosomal subunits (but not with 30S subunits that are part of 70S ribosomes or polysomes). Required for efficient processing of 16S rRNA. May interact with the 5'-terminal helix region of 16S rRNA.</text>
</comment>
<evidence type="ECO:0000256" key="2">
    <source>
        <dbReference type="HAMAP-Rule" id="MF_00003"/>
    </source>
</evidence>
<keyword evidence="1 2" id="KW-0690">Ribosome biogenesis</keyword>
<dbReference type="STRING" id="749222.Nitsa_1896"/>
<dbReference type="NCBIfam" id="TIGR00082">
    <property type="entry name" value="rbfA"/>
    <property type="match status" value="1"/>
</dbReference>
<dbReference type="HOGENOM" id="CLU_089475_6_5_7"/>
<evidence type="ECO:0000313" key="3">
    <source>
        <dbReference type="EMBL" id="ADV47140.1"/>
    </source>
</evidence>
<dbReference type="HAMAP" id="MF_00003">
    <property type="entry name" value="RbfA"/>
    <property type="match status" value="1"/>
</dbReference>
<keyword evidence="4" id="KW-1185">Reference proteome</keyword>
<dbReference type="OrthoDB" id="5339518at2"/>
<dbReference type="InterPro" id="IPR000238">
    <property type="entry name" value="RbfA"/>
</dbReference>
<sequence>MTQAEIKRKRTESVLKELIPEALSTLDDERINALNVTEVLCSRGRYDARVFLDPTGIEPEEQEEALKRLRKVAGYLKTYVKEAEGWYKAPNFTFEFDDQLERISKMDQLFKKIEKELGNES</sequence>
<accession>E6X271</accession>
<proteinExistence type="inferred from homology"/>
<dbReference type="SUPFAM" id="SSF89919">
    <property type="entry name" value="Ribosome-binding factor A, RbfA"/>
    <property type="match status" value="1"/>
</dbReference>
<dbReference type="InterPro" id="IPR015946">
    <property type="entry name" value="KH_dom-like_a/b"/>
</dbReference>